<evidence type="ECO:0000256" key="1">
    <source>
        <dbReference type="SAM" id="Phobius"/>
    </source>
</evidence>
<keyword evidence="1" id="KW-1133">Transmembrane helix</keyword>
<dbReference type="Proteomes" id="UP001196565">
    <property type="component" value="Unassembled WGS sequence"/>
</dbReference>
<keyword evidence="3" id="KW-1185">Reference proteome</keyword>
<protein>
    <recommendedName>
        <fullName evidence="4">Rod shape-determining protein MreD</fullName>
    </recommendedName>
</protein>
<keyword evidence="1" id="KW-0472">Membrane</keyword>
<accession>A0ABS7AIT6</accession>
<reference evidence="2 3" key="1">
    <citation type="submission" date="2021-07" db="EMBL/GenBank/DDBJ databases">
        <authorList>
            <person name="So Y."/>
        </authorList>
    </citation>
    <scope>NUCLEOTIDE SEQUENCE [LARGE SCALE GENOMIC DNA]</scope>
    <source>
        <strain evidence="2 3">HJA6</strain>
    </source>
</reference>
<feature type="transmembrane region" description="Helical" evidence="1">
    <location>
        <begin position="108"/>
        <end position="132"/>
    </location>
</feature>
<sequence length="143" mass="15646">MRAYTMLLVPAMLVWEVAQLPLYTLWRDASSGTIVYAVLHCTLGDALIGVAALAWALLLAGEDTWPARGFTRVLSATVAVGVAYTLYSEWVNVELRQAWAYTEAMPRLPWLGTGLAPLLQWVVVPPLALLAARRANARGPEAR</sequence>
<dbReference type="EMBL" id="JAHYBZ010000022">
    <property type="protein sequence ID" value="MBW6402098.1"/>
    <property type="molecule type" value="Genomic_DNA"/>
</dbReference>
<comment type="caution">
    <text evidence="2">The sequence shown here is derived from an EMBL/GenBank/DDBJ whole genome shotgun (WGS) entry which is preliminary data.</text>
</comment>
<proteinExistence type="predicted"/>
<organism evidence="2 3">
    <name type="scientific">Roseomonas alba</name>
    <dbReference type="NCBI Taxonomy" id="2846776"/>
    <lineage>
        <taxon>Bacteria</taxon>
        <taxon>Pseudomonadati</taxon>
        <taxon>Pseudomonadota</taxon>
        <taxon>Alphaproteobacteria</taxon>
        <taxon>Acetobacterales</taxon>
        <taxon>Roseomonadaceae</taxon>
        <taxon>Roseomonas</taxon>
    </lineage>
</organism>
<evidence type="ECO:0000313" key="3">
    <source>
        <dbReference type="Proteomes" id="UP001196565"/>
    </source>
</evidence>
<evidence type="ECO:0000313" key="2">
    <source>
        <dbReference type="EMBL" id="MBW6402098.1"/>
    </source>
</evidence>
<name>A0ABS7AIT6_9PROT</name>
<dbReference type="RefSeq" id="WP_219766964.1">
    <property type="nucleotide sequence ID" value="NZ_JAHYBZ010000022.1"/>
</dbReference>
<keyword evidence="1" id="KW-0812">Transmembrane</keyword>
<feature type="transmembrane region" description="Helical" evidence="1">
    <location>
        <begin position="35"/>
        <end position="58"/>
    </location>
</feature>
<evidence type="ECO:0008006" key="4">
    <source>
        <dbReference type="Google" id="ProtNLM"/>
    </source>
</evidence>
<feature type="transmembrane region" description="Helical" evidence="1">
    <location>
        <begin position="70"/>
        <end position="88"/>
    </location>
</feature>
<gene>
    <name evidence="2" type="ORF">KPL78_29900</name>
</gene>